<evidence type="ECO:0000256" key="7">
    <source>
        <dbReference type="ARBA" id="ARBA00022603"/>
    </source>
</evidence>
<dbReference type="GO" id="GO:0044423">
    <property type="term" value="C:virion component"/>
    <property type="evidence" value="ECO:0007669"/>
    <property type="project" value="UniProtKB-KW"/>
</dbReference>
<feature type="domain" description="RdRp catalytic" evidence="29">
    <location>
        <begin position="582"/>
        <end position="767"/>
    </location>
</feature>
<evidence type="ECO:0000259" key="29">
    <source>
        <dbReference type="PROSITE" id="PS50526"/>
    </source>
</evidence>
<evidence type="ECO:0000256" key="9">
    <source>
        <dbReference type="ARBA" id="ARBA00022679"/>
    </source>
</evidence>
<evidence type="ECO:0000256" key="15">
    <source>
        <dbReference type="ARBA" id="ARBA00022844"/>
    </source>
</evidence>
<dbReference type="InterPro" id="IPR014023">
    <property type="entry name" value="Mononeg_RNA_pol_cat"/>
</dbReference>
<dbReference type="Pfam" id="PF14318">
    <property type="entry name" value="Mononeg_mRNAcap"/>
    <property type="match status" value="1"/>
</dbReference>
<comment type="catalytic activity">
    <reaction evidence="28">
        <text>GTP + H2O = GDP + phosphate + H(+)</text>
        <dbReference type="Rhea" id="RHEA:19669"/>
        <dbReference type="ChEBI" id="CHEBI:15377"/>
        <dbReference type="ChEBI" id="CHEBI:15378"/>
        <dbReference type="ChEBI" id="CHEBI:37565"/>
        <dbReference type="ChEBI" id="CHEBI:43474"/>
        <dbReference type="ChEBI" id="CHEBI:58189"/>
    </reaction>
</comment>
<keyword evidence="6" id="KW-0696">RNA-directed RNA polymerase</keyword>
<evidence type="ECO:0000256" key="17">
    <source>
        <dbReference type="ARBA" id="ARBA00023042"/>
    </source>
</evidence>
<evidence type="ECO:0000256" key="24">
    <source>
        <dbReference type="ARBA" id="ARBA00030436"/>
    </source>
</evidence>
<evidence type="ECO:0000256" key="14">
    <source>
        <dbReference type="ARBA" id="ARBA00022840"/>
    </source>
</evidence>
<dbReference type="EC" id="2.1.1.375" evidence="22"/>
<dbReference type="GO" id="GO:0016787">
    <property type="term" value="F:hydrolase activity"/>
    <property type="evidence" value="ECO:0007669"/>
    <property type="project" value="UniProtKB-KW"/>
</dbReference>
<accession>A0AAE8XC28</accession>
<reference evidence="31" key="2">
    <citation type="submission" date="2021-01" db="EMBL/GenBank/DDBJ databases">
        <authorList>
            <person name="Luo D."/>
            <person name="Zhou Z."/>
            <person name="Ge X."/>
            <person name="Shi Z."/>
            <person name="Bourhy H."/>
            <person name="Marc G."/>
            <person name="Dacheux L."/>
        </authorList>
    </citation>
    <scope>NUCLEOTIDE SEQUENCE</scope>
    <source>
        <strain evidence="31">9716RCA</strain>
    </source>
</reference>
<dbReference type="GO" id="GO:0004482">
    <property type="term" value="F:mRNA 5'-cap (guanine-N7-)-methyltransferase activity"/>
    <property type="evidence" value="ECO:0007669"/>
    <property type="project" value="InterPro"/>
</dbReference>
<evidence type="ECO:0000256" key="1">
    <source>
        <dbReference type="ARBA" id="ARBA00004192"/>
    </source>
</evidence>
<feature type="domain" description="Mononegavirus-type SAM-dependent 2'-O-MTase" evidence="30">
    <location>
        <begin position="1611"/>
        <end position="1806"/>
    </location>
</feature>
<dbReference type="Pfam" id="PF21080">
    <property type="entry name" value="Methyltrans_Mon_1st"/>
    <property type="match status" value="1"/>
</dbReference>
<comment type="subcellular location">
    <subcellularLocation>
        <location evidence="1">Host cytoplasm</location>
    </subcellularLocation>
    <subcellularLocation>
        <location evidence="2">Virion</location>
    </subcellularLocation>
</comment>
<evidence type="ECO:0000256" key="23">
    <source>
        <dbReference type="ARBA" id="ARBA00030285"/>
    </source>
</evidence>
<evidence type="ECO:0000256" key="6">
    <source>
        <dbReference type="ARBA" id="ARBA00022484"/>
    </source>
</evidence>
<dbReference type="Proteomes" id="UP000830412">
    <property type="component" value="Segment"/>
</dbReference>
<dbReference type="GO" id="GO:0030430">
    <property type="term" value="C:host cell cytoplasm"/>
    <property type="evidence" value="ECO:0007669"/>
    <property type="project" value="UniProtKB-SubCell"/>
</dbReference>
<evidence type="ECO:0000256" key="20">
    <source>
        <dbReference type="ARBA" id="ARBA00024494"/>
    </source>
</evidence>
<keyword evidence="18" id="KW-1035">Host cytoplasm</keyword>
<dbReference type="PROSITE" id="PS51590">
    <property type="entry name" value="SAM_MT_MNV_L"/>
    <property type="match status" value="1"/>
</dbReference>
<keyword evidence="11" id="KW-0548">Nucleotidyltransferase</keyword>
<evidence type="ECO:0000256" key="3">
    <source>
        <dbReference type="ARBA" id="ARBA00012494"/>
    </source>
</evidence>
<evidence type="ECO:0000256" key="5">
    <source>
        <dbReference type="ARBA" id="ARBA00018602"/>
    </source>
</evidence>
<comment type="catalytic activity">
    <reaction evidence="26">
        <text>a 5'-end (5'-triphosphoguanosine)-adenylyl-adenylyl-cytidylyl-adenosine in mRNA + S-adenosyl-L-methionine = a 5'-end (5'-triphosphoguanosine)-(2'-O-methyladenylyl)-adenylyl-cytidylyl-adenosine in mRNA + S-adenosyl-L-homocysteine + H(+)</text>
        <dbReference type="Rhea" id="RHEA:65380"/>
        <dbReference type="Rhea" id="RHEA-COMP:16797"/>
        <dbReference type="Rhea" id="RHEA-COMP:16801"/>
        <dbReference type="ChEBI" id="CHEBI:15378"/>
        <dbReference type="ChEBI" id="CHEBI:57856"/>
        <dbReference type="ChEBI" id="CHEBI:59789"/>
        <dbReference type="ChEBI" id="CHEBI:156482"/>
        <dbReference type="ChEBI" id="CHEBI:156484"/>
    </reaction>
</comment>
<dbReference type="InterPro" id="IPR039736">
    <property type="entry name" value="L_poly_C"/>
</dbReference>
<organism evidence="31 32">
    <name type="scientific">Bimbo virus</name>
    <dbReference type="NCBI Taxonomy" id="864694"/>
    <lineage>
        <taxon>Viruses</taxon>
        <taxon>Riboviria</taxon>
        <taxon>Orthornavirae</taxon>
        <taxon>Negarnaviricota</taxon>
        <taxon>Haploviricotina</taxon>
        <taxon>Monjiviricetes</taxon>
        <taxon>Mononegavirales</taxon>
        <taxon>Rhabdoviridae</taxon>
        <taxon>Alpharhabdovirinae</taxon>
        <taxon>Sunrhavirus</taxon>
        <taxon>Sunrhavirus bimbo</taxon>
    </lineage>
</organism>
<dbReference type="RefSeq" id="YP_010801012.1">
    <property type="nucleotide sequence ID" value="NC_076934.1"/>
</dbReference>
<evidence type="ECO:0000256" key="28">
    <source>
        <dbReference type="ARBA" id="ARBA00048548"/>
    </source>
</evidence>
<comment type="catalytic activity">
    <reaction evidence="21">
        <text>a 5'-end (5'-triphosphoguanosine)-(2'-O-methyladenylyl)-adenylyl-cytidylyl-adenosine in mRNA + S-adenosyl-L-methionine = a 5'-end (N(7)-methyl 5'-triphosphoguanosine)-(2'-O-methyladenylyl)-adenylyl-cytidylyl-adenosine in mRNA + S-adenosyl-L-homocysteine</text>
        <dbReference type="Rhea" id="RHEA:65440"/>
        <dbReference type="Rhea" id="RHEA-COMP:16798"/>
        <dbReference type="Rhea" id="RHEA-COMP:16801"/>
        <dbReference type="ChEBI" id="CHEBI:57856"/>
        <dbReference type="ChEBI" id="CHEBI:59789"/>
        <dbReference type="ChEBI" id="CHEBI:156482"/>
        <dbReference type="ChEBI" id="CHEBI:156483"/>
    </reaction>
</comment>
<evidence type="ECO:0000256" key="8">
    <source>
        <dbReference type="ARBA" id="ARBA00022664"/>
    </source>
</evidence>
<comment type="catalytic activity">
    <reaction evidence="27">
        <text>a 5'-end (5'-triphosphoguanosine)-adenylyl-adenylyl-cytidylyl-adenosine in mRNA + 2 S-adenosyl-L-methionine = a 5'-end (N(7)-methyl 5'-triphosphoguanosine)-(2'-O-methyladenylyl)-adenylyl-cytidylyl-adenosine in mRNA + 2 S-adenosyl-L-homocysteine + H(+)</text>
        <dbReference type="Rhea" id="RHEA:65376"/>
        <dbReference type="Rhea" id="RHEA-COMP:16797"/>
        <dbReference type="Rhea" id="RHEA-COMP:16798"/>
        <dbReference type="ChEBI" id="CHEBI:15378"/>
        <dbReference type="ChEBI" id="CHEBI:57856"/>
        <dbReference type="ChEBI" id="CHEBI:59789"/>
        <dbReference type="ChEBI" id="CHEBI:156483"/>
        <dbReference type="ChEBI" id="CHEBI:156484"/>
        <dbReference type="EC" id="2.1.1.375"/>
    </reaction>
</comment>
<evidence type="ECO:0000256" key="4">
    <source>
        <dbReference type="ARBA" id="ARBA00012582"/>
    </source>
</evidence>
<dbReference type="Gene3D" id="3.40.50.150">
    <property type="entry name" value="Vaccinia Virus protein VP39"/>
    <property type="match status" value="1"/>
</dbReference>
<evidence type="ECO:0000256" key="22">
    <source>
        <dbReference type="ARBA" id="ARBA00026099"/>
    </source>
</evidence>
<dbReference type="InterPro" id="IPR026890">
    <property type="entry name" value="Mononeg_mRNAcap"/>
</dbReference>
<gene>
    <name evidence="31" type="primary">L</name>
</gene>
<evidence type="ECO:0000259" key="30">
    <source>
        <dbReference type="PROSITE" id="PS51590"/>
    </source>
</evidence>
<dbReference type="PROSITE" id="PS50526">
    <property type="entry name" value="RDRP_SSRNA_NEG_NONSEG"/>
    <property type="match status" value="1"/>
</dbReference>
<evidence type="ECO:0000256" key="25">
    <source>
        <dbReference type="ARBA" id="ARBA00031012"/>
    </source>
</evidence>
<sequence length="2070" mass="239028">MYNTLNELENQVNFFDDEEYRTSSRPETLNLKDYNLNSALTKDLNKKVSAYSDKRIRSTGNRKLDSFIDQVGKVILSWDYNHYFLHHLLTLNEECNTELIEKLIVDTHADANETISLINTYLKHFNFPIKEKHNKIIRNRYVKYWGQIFVECVLLTIIMNNPDNQHVSKLLKRLELKEQSRRHLKLYSLPAFGKFNISEFGVICREHFLCKNFILMIKDIVSARLFSYLSTIDRIDTCFTESDSDQIVNIWLEGDKLLGIIGNQCYDAIKLIEAISNDNLIESAQKIRPEIDLKSEFHEFIEQQIDQFSKKGINFPKFVQTSLRSNDNLEFKLSVYGMFRMWGHPYIDFEEGLSKLHEQVTMVKEIDDDLSQALASDLAYKVLEKKFSECRKWFVVKDKVNRNDPLHPYIESDTWPPARVLSDYGDRFHLLPLEPCFEIPDFIDPTLIYSDKAHSLPKDELFRDIQSNSSGPVKTMRVLDTLIRTDFTYWKNFLKEIDENGLEDKWLVIGLKAKERELKIIGRYFALLSWKLREYFVITEYLIKVHFIKLYDGLTMADDLKGVVSKIINRTNHQGTSDYESITIANHIDYSKWNNHQRKESNKYLFKVMGQFMGYPNLFSRTHEFFERSLIYYTGDRSLFRVNGDDLINTTSIKASWNGQAGGLEGLRQKGWSLLNIVLLERIARKRNTKIKLLAQGDNQVICTSFKLSTTHDLYRRKHIEEIIDQNRKIMDDIKEGTSKLGLIINKEETMVSTEYLNYGKVPVYRGNICGLKIKRWARVNCFSNDNLPNLSNVISTVASTALSVSHFSTSPVEPIYHYNFFGCMMKRLMEIFDPCINGPIKFTKKRLISCIRTLFLDPSIGGVCGMNLNRFMVRNFPDPITESLSFWKIIYDESKNPIIKQIACDAGNPKITEGTKSDFRSLIEDPTSLNIPRGLSPLTMLRNEIRANMINNLYQIKNEIIKDIAKLGDAEETQLLSFIMSINPIFPRFISQLKSSTSCGIKDSIVGMYENSRTIRKLFLDFMRTDFDEKVIQSELSAIKNLEYLGSTLHMGWSCSASQADRLRRRSWGSEIVGMTIPHPSELFDVPRDKHFCQCLDNNDTQYLTTITEFDNDNLFETRGQLTPYLGSRTSEGTSILTPWEKESKIPFLKRVMKIKNAIHWFVHPESKLARSICNIIKSITGQEIELGGVERKRTGSAIHRFSTERQSSGGYNAVSPTSLSRMFTTTDTLGEINSINYDFMYQSAIIFMQSILSRPPGYLLLGKHVYHSHINCVDCLREIEEITLESEIIYEPESLFNLVEKWIPDINSSWIEQPIKTYEEIDPKTVNYKSLNYHIGCSTGFAFLELSNKGSEDEGNSRLFANSIANKVEPQEYLVGIVQGIINCSTLNCLSRQSLNTLQDPFTSIGGNVITGINHLASNSQFLALCKHDQIYNYLLSLPHKVPSSYPLSNSDQSTFIKSVMREIAVERLLEKRQKNKMILLFSDIVGSDLETSIQLGNDAYNVLIDNCGKKKKLNELRIIKNYNLNLRDKTKTKMIYPCKTTVKVITQEIRHVLKFSVVKPKIERPMIVFGTETWGYVNAVQVNCRLNKTSLYSLKIPQIANPLISGLRLAQLPTGAHFKIRSILRHFQIHFNWFLCGGDGSGGMTSALLRYNTKSRCIFNSLLNLSDTPMRGTRPSSPSGIDMLGQDRQRCLNVDTCWENQSDLTNRQTWSYFLQWTKDKKFDLMVFDMELTSHELMSCILRNLDCHIEDLLQKKGTVIFKTYLDQIVNYEFNGLSVLLSWFENVFVCQTEFTSSNSSEVYLTALKFHGYKENRFIDPDSVQKIINSNFVFSSFTSEFKRAQNLRKKDMFAGVHYSLRTSLFTELELLFNFCGVPNGISHRLASDLQHSRMSAIEIKWVLIQLIDHFCFETDVIVKSPKLPSDQVAKQCLASMIGILYSLSLDYNKDRQSFFCKLIEHGFCIFFNRFSHKDCKSQKWGIGYKGKYVNIRSKLALIGSAIRVCERLGERLAVNDIKINKTWLTVNLNSTGVPTLWTQDVWEYSRLDNVVDFVEIYTDYNLQEMSYDIE</sequence>
<evidence type="ECO:0000256" key="13">
    <source>
        <dbReference type="ARBA" id="ARBA00022801"/>
    </source>
</evidence>
<dbReference type="InterPro" id="IPR029063">
    <property type="entry name" value="SAM-dependent_MTases_sf"/>
</dbReference>
<evidence type="ECO:0000313" key="31">
    <source>
        <dbReference type="EMBL" id="UAU42876.1"/>
    </source>
</evidence>
<keyword evidence="19" id="KW-0511">Multifunctional enzyme</keyword>
<keyword evidence="8" id="KW-0507">mRNA processing</keyword>
<protein>
    <recommendedName>
        <fullName evidence="5">RNA-directed RNA polymerase L</fullName>
        <ecNumber evidence="22">2.1.1.375</ecNumber>
        <ecNumber evidence="3">2.7.7.48</ecNumber>
        <ecNumber evidence="4">2.7.7.88</ecNumber>
    </recommendedName>
    <alternativeName>
        <fullName evidence="23">Large structural protein</fullName>
    </alternativeName>
    <alternativeName>
        <fullName evidence="25">Replicase</fullName>
    </alternativeName>
    <alternativeName>
        <fullName evidence="24">Transcriptase</fullName>
    </alternativeName>
</protein>
<dbReference type="InterPro" id="IPR048398">
    <property type="entry name" value="Methyltrans_Mon_C"/>
</dbReference>
<keyword evidence="32" id="KW-1185">Reference proteome</keyword>
<evidence type="ECO:0000313" key="32">
    <source>
        <dbReference type="Proteomes" id="UP000830412"/>
    </source>
</evidence>
<dbReference type="KEGG" id="vg:80539687"/>
<dbReference type="EC" id="2.7.7.48" evidence="3"/>
<evidence type="ECO:0000256" key="18">
    <source>
        <dbReference type="ARBA" id="ARBA00023200"/>
    </source>
</evidence>
<keyword evidence="14" id="KW-0067">ATP-binding</keyword>
<dbReference type="NCBIfam" id="TIGR04198">
    <property type="entry name" value="paramyx_RNAcap"/>
    <property type="match status" value="1"/>
</dbReference>
<dbReference type="Pfam" id="PF21081">
    <property type="entry name" value="Methyltrans_Mon_3rd"/>
    <property type="match status" value="1"/>
</dbReference>
<evidence type="ECO:0000256" key="27">
    <source>
        <dbReference type="ARBA" id="ARBA00047370"/>
    </source>
</evidence>
<reference evidence="31" key="1">
    <citation type="journal article" date="2021" name="Viruses">
        <title>Genome Characterization of Bird-Related Rhabdoviruses Circulating in Africa.</title>
        <authorList>
            <person name="Luo D.-S."/>
            <person name="Zhou Z.-J."/>
            <person name="Ge X.-Y."/>
            <person name="Bourhy H."/>
            <person name="Shi Z.-L."/>
            <person name="Grandadam M."/>
            <person name="Dacheux L."/>
        </authorList>
    </citation>
    <scope>NUCLEOTIDE SEQUENCE</scope>
    <source>
        <strain evidence="31">9716RCA</strain>
    </source>
</reference>
<dbReference type="GO" id="GO:0005524">
    <property type="term" value="F:ATP binding"/>
    <property type="evidence" value="ECO:0007669"/>
    <property type="project" value="UniProtKB-KW"/>
</dbReference>
<evidence type="ECO:0000256" key="12">
    <source>
        <dbReference type="ARBA" id="ARBA00022741"/>
    </source>
</evidence>
<dbReference type="GO" id="GO:0003968">
    <property type="term" value="F:RNA-directed RNA polymerase activity"/>
    <property type="evidence" value="ECO:0007669"/>
    <property type="project" value="UniProtKB-KW"/>
</dbReference>
<dbReference type="EC" id="2.7.7.88" evidence="4"/>
<name>A0AAE8XC28_9RHAB</name>
<dbReference type="GeneID" id="80539687"/>
<keyword evidence="13" id="KW-0378">Hydrolase</keyword>
<keyword evidence="7" id="KW-0489">Methyltransferase</keyword>
<evidence type="ECO:0000256" key="10">
    <source>
        <dbReference type="ARBA" id="ARBA00022691"/>
    </source>
</evidence>
<keyword evidence="15" id="KW-0946">Virion</keyword>
<dbReference type="Pfam" id="PF14314">
    <property type="entry name" value="Methyltrans_Mon_2nd"/>
    <property type="match status" value="1"/>
</dbReference>
<comment type="catalytic activity">
    <reaction evidence="20">
        <text>a 5'-end triphospho-adenylyl-adenylyl-cytidylyl-adenosine in mRNA + GDP + H(+) = a 5'-end (5'-triphosphoguanosine)-adenylyl-adenylyl-cytidylyl-adenosine in mRNA + diphosphate</text>
        <dbReference type="Rhea" id="RHEA:65436"/>
        <dbReference type="Rhea" id="RHEA-COMP:16797"/>
        <dbReference type="Rhea" id="RHEA-COMP:16799"/>
        <dbReference type="ChEBI" id="CHEBI:15378"/>
        <dbReference type="ChEBI" id="CHEBI:33019"/>
        <dbReference type="ChEBI" id="CHEBI:58189"/>
        <dbReference type="ChEBI" id="CHEBI:156484"/>
        <dbReference type="ChEBI" id="CHEBI:156503"/>
        <dbReference type="EC" id="2.7.7.88"/>
    </reaction>
</comment>
<keyword evidence="17" id="KW-0506">mRNA capping</keyword>
<keyword evidence="16" id="KW-0693">Viral RNA replication</keyword>
<keyword evidence="10" id="KW-0949">S-adenosyl-L-methionine</keyword>
<evidence type="ECO:0000256" key="11">
    <source>
        <dbReference type="ARBA" id="ARBA00022695"/>
    </source>
</evidence>
<keyword evidence="9" id="KW-0808">Transferase</keyword>
<evidence type="ECO:0000256" key="16">
    <source>
        <dbReference type="ARBA" id="ARBA00022953"/>
    </source>
</evidence>
<dbReference type="InterPro" id="IPR048397">
    <property type="entry name" value="Methyltrans_Mon_CD"/>
</dbReference>
<evidence type="ECO:0000256" key="19">
    <source>
        <dbReference type="ARBA" id="ARBA00023268"/>
    </source>
</evidence>
<proteinExistence type="predicted"/>
<evidence type="ECO:0000256" key="21">
    <source>
        <dbReference type="ARBA" id="ARBA00024499"/>
    </source>
</evidence>
<keyword evidence="12" id="KW-0547">Nucleotide-binding</keyword>
<dbReference type="InterPro" id="IPR039530">
    <property type="entry name" value="L_methyltransferase_rhabdo"/>
</dbReference>
<evidence type="ECO:0000256" key="2">
    <source>
        <dbReference type="ARBA" id="ARBA00004328"/>
    </source>
</evidence>
<dbReference type="Pfam" id="PF00946">
    <property type="entry name" value="Mononeg_RNA_pol"/>
    <property type="match status" value="1"/>
</dbReference>
<evidence type="ECO:0000256" key="26">
    <source>
        <dbReference type="ARBA" id="ARBA00047332"/>
    </source>
</evidence>
<dbReference type="EMBL" id="MW491756">
    <property type="protein sequence ID" value="UAU42876.1"/>
    <property type="molecule type" value="Viral_cRNA"/>
</dbReference>
<dbReference type="InterPro" id="IPR025786">
    <property type="entry name" value="Mononega_L_MeTrfase"/>
</dbReference>